<dbReference type="GeneID" id="70126025"/>
<dbReference type="InterPro" id="IPR027417">
    <property type="entry name" value="P-loop_NTPase"/>
</dbReference>
<dbReference type="PANTHER" id="PTHR10039:SF17">
    <property type="entry name" value="FUNGAL STAND N-TERMINAL GOODBYE DOMAIN-CONTAINING PROTEIN-RELATED"/>
    <property type="match status" value="1"/>
</dbReference>
<evidence type="ECO:0000256" key="1">
    <source>
        <dbReference type="ARBA" id="ARBA00022737"/>
    </source>
</evidence>
<feature type="domain" description="Nephrocystin 3-like N-terminal" evidence="4">
    <location>
        <begin position="250"/>
        <end position="421"/>
    </location>
</feature>
<accession>A0A9P8RLH9</accession>
<evidence type="ECO:0000256" key="2">
    <source>
        <dbReference type="SAM" id="MobiDB-lite"/>
    </source>
</evidence>
<feature type="domain" description="Prion-inhibition and propagation HeLo" evidence="3">
    <location>
        <begin position="5"/>
        <end position="173"/>
    </location>
</feature>
<dbReference type="Pfam" id="PF14479">
    <property type="entry name" value="HeLo"/>
    <property type="match status" value="1"/>
</dbReference>
<keyword evidence="6" id="KW-1185">Reference proteome</keyword>
<dbReference type="OrthoDB" id="539213at2759"/>
<evidence type="ECO:0000259" key="4">
    <source>
        <dbReference type="Pfam" id="PF24883"/>
    </source>
</evidence>
<evidence type="ECO:0000313" key="6">
    <source>
        <dbReference type="Proteomes" id="UP000758603"/>
    </source>
</evidence>
<dbReference type="InterPro" id="IPR056884">
    <property type="entry name" value="NPHP3-like_N"/>
</dbReference>
<dbReference type="SUPFAM" id="SSF52540">
    <property type="entry name" value="P-loop containing nucleoside triphosphate hydrolases"/>
    <property type="match status" value="1"/>
</dbReference>
<feature type="region of interest" description="Disordered" evidence="2">
    <location>
        <begin position="172"/>
        <end position="192"/>
    </location>
</feature>
<dbReference type="Gene3D" id="1.20.120.1020">
    <property type="entry name" value="Prion-inhibition and propagation, HeLo domain"/>
    <property type="match status" value="1"/>
</dbReference>
<reference evidence="5" key="1">
    <citation type="journal article" date="2021" name="Nat. Commun.">
        <title>Genetic determinants of endophytism in the Arabidopsis root mycobiome.</title>
        <authorList>
            <person name="Mesny F."/>
            <person name="Miyauchi S."/>
            <person name="Thiergart T."/>
            <person name="Pickel B."/>
            <person name="Atanasova L."/>
            <person name="Karlsson M."/>
            <person name="Huettel B."/>
            <person name="Barry K.W."/>
            <person name="Haridas S."/>
            <person name="Chen C."/>
            <person name="Bauer D."/>
            <person name="Andreopoulos W."/>
            <person name="Pangilinan J."/>
            <person name="LaButti K."/>
            <person name="Riley R."/>
            <person name="Lipzen A."/>
            <person name="Clum A."/>
            <person name="Drula E."/>
            <person name="Henrissat B."/>
            <person name="Kohler A."/>
            <person name="Grigoriev I.V."/>
            <person name="Martin F.M."/>
            <person name="Hacquard S."/>
        </authorList>
    </citation>
    <scope>NUCLEOTIDE SEQUENCE</scope>
    <source>
        <strain evidence="5">MPI-SDFR-AT-0073</strain>
    </source>
</reference>
<protein>
    <submittedName>
        <fullName evidence="5">Prion-inhibition and propagation-domain-containing protein</fullName>
    </submittedName>
</protein>
<dbReference type="Pfam" id="PF24883">
    <property type="entry name" value="NPHP3_N"/>
    <property type="match status" value="1"/>
</dbReference>
<feature type="non-terminal residue" evidence="5">
    <location>
        <position position="671"/>
    </location>
</feature>
<name>A0A9P8RLH9_9PEZI</name>
<sequence length="671" mass="75396">MEPVGLGIGIAGLAGIFSTCLDMIERIDSYRDFRVDSRAIISQFDADILLFKQWGKSVGYDGKTLEDDHHENLNDAETFSAIRKIFEIIQDIAEDLTEGSSSQQDGAESTISRGKLNDSRRRQFQKLRGFASHRTKIEWILRHKARFLALSQQFGSLVGSLRALVPPETSRSVDSVGGQLHQADPSSHNDVMSKPIRGVNASSPHLDFQRLCMEIEKQFERHMKKDLDDWLGASFTNATYSDSVEKRLPDTCNWILDRGVFVDWESANFASTRAKVLWINGPAGYGKTVLSARIVQHLKARDNLILAHFFFSADLENRADPFIVIRSWASQIISQNREAFDIACGKLEVQNGQPASSTEVMGLFKEIVQQVPNCICVVDALDECSSKGNWSTVQSNTMESFIRLTMQAISGTSSQVLMVSRDDQEIRKGLAQSNTKNAGFEVFEYKIDPADVKPDASKLACSIVDEKLHKKSTALKAEIAERIVDRCDSMFLRIKLLENDIRSGKNQKQLERIVDQAPAALGDLYDRNWARIMGRSNDQDRALAILRWITFGLRPITVFEMTEALLLTGFEDVDDFENELPDEVDESYIQTEILELCESLVETRAGNSTDVLGLKTLHLTHFTVRQYVLLHLPTNASQLIANGNLTSSNELFQHNILAEACLRYLSISSLW</sequence>
<dbReference type="PANTHER" id="PTHR10039">
    <property type="entry name" value="AMELOGENIN"/>
    <property type="match status" value="1"/>
</dbReference>
<keyword evidence="5" id="KW-0640">Prion</keyword>
<dbReference type="Gene3D" id="3.40.50.300">
    <property type="entry name" value="P-loop containing nucleotide triphosphate hydrolases"/>
    <property type="match status" value="1"/>
</dbReference>
<dbReference type="RefSeq" id="XP_045951855.1">
    <property type="nucleotide sequence ID" value="XM_046097133.1"/>
</dbReference>
<keyword evidence="5" id="KW-0034">Amyloid</keyword>
<dbReference type="InterPro" id="IPR029498">
    <property type="entry name" value="HeLo_dom"/>
</dbReference>
<dbReference type="InterPro" id="IPR038305">
    <property type="entry name" value="HeLo_sf"/>
</dbReference>
<dbReference type="EMBL" id="JAGPXC010000011">
    <property type="protein sequence ID" value="KAH6645341.1"/>
    <property type="molecule type" value="Genomic_DNA"/>
</dbReference>
<keyword evidence="1" id="KW-0677">Repeat</keyword>
<organism evidence="5 6">
    <name type="scientific">Truncatella angustata</name>
    <dbReference type="NCBI Taxonomy" id="152316"/>
    <lineage>
        <taxon>Eukaryota</taxon>
        <taxon>Fungi</taxon>
        <taxon>Dikarya</taxon>
        <taxon>Ascomycota</taxon>
        <taxon>Pezizomycotina</taxon>
        <taxon>Sordariomycetes</taxon>
        <taxon>Xylariomycetidae</taxon>
        <taxon>Amphisphaeriales</taxon>
        <taxon>Sporocadaceae</taxon>
        <taxon>Truncatella</taxon>
    </lineage>
</organism>
<dbReference type="AlphaFoldDB" id="A0A9P8RLH9"/>
<dbReference type="Proteomes" id="UP000758603">
    <property type="component" value="Unassembled WGS sequence"/>
</dbReference>
<proteinExistence type="predicted"/>
<comment type="caution">
    <text evidence="5">The sequence shown here is derived from an EMBL/GenBank/DDBJ whole genome shotgun (WGS) entry which is preliminary data.</text>
</comment>
<evidence type="ECO:0000313" key="5">
    <source>
        <dbReference type="EMBL" id="KAH6645341.1"/>
    </source>
</evidence>
<gene>
    <name evidence="5" type="ORF">BKA67DRAFT_506332</name>
</gene>
<evidence type="ECO:0000259" key="3">
    <source>
        <dbReference type="Pfam" id="PF14479"/>
    </source>
</evidence>